<sequence length="335" mass="35734">MVFSHDRISVPTDDSNGAALEEALTEVVTGPPSFAECNGVSYDKSQQACCGGELYSLTSEGCCGNQTVYAFAQQGCCNQEHVFTYGIETCSAAPSSSEETAQFTCGADWPPESYSSYWRRYCAAGQHMAWAMTASCNVGWLSVQQSSLEQAEAKALEACNKKAAAFNGETCTIFDRDGSQCRRQRCGTEIYDASVKTCCGGRVIDRVLQGCCGGVVFEAQSQGCCQGRVYSKASYSCCGGKVLYDAEARGCCLENGPQAGHFPTCCLLASAIPASRSTSLACRIVAGIQRVSVPFDLASIRVATDLGERACKMQTTSPGSESFRIAFAMTRRGHL</sequence>
<organism evidence="2 3">
    <name type="scientific">Symbiodinium pilosum</name>
    <name type="common">Dinoflagellate</name>
    <dbReference type="NCBI Taxonomy" id="2952"/>
    <lineage>
        <taxon>Eukaryota</taxon>
        <taxon>Sar</taxon>
        <taxon>Alveolata</taxon>
        <taxon>Dinophyceae</taxon>
        <taxon>Suessiales</taxon>
        <taxon>Symbiodiniaceae</taxon>
        <taxon>Symbiodinium</taxon>
    </lineage>
</organism>
<dbReference type="PANTHER" id="PTHR34490">
    <property type="entry name" value="PROTEIN CBG12054-RELATED"/>
    <property type="match status" value="1"/>
</dbReference>
<dbReference type="InterPro" id="IPR056601">
    <property type="entry name" value="Galaxin_dom"/>
</dbReference>
<reference evidence="2" key="1">
    <citation type="submission" date="2021-02" db="EMBL/GenBank/DDBJ databases">
        <authorList>
            <person name="Dougan E. K."/>
            <person name="Rhodes N."/>
            <person name="Thang M."/>
            <person name="Chan C."/>
        </authorList>
    </citation>
    <scope>NUCLEOTIDE SEQUENCE</scope>
</reference>
<dbReference type="Proteomes" id="UP000649617">
    <property type="component" value="Unassembled WGS sequence"/>
</dbReference>
<evidence type="ECO:0000313" key="2">
    <source>
        <dbReference type="EMBL" id="CAE7151439.1"/>
    </source>
</evidence>
<dbReference type="EMBL" id="CAJNIZ010000022">
    <property type="protein sequence ID" value="CAE7151439.1"/>
    <property type="molecule type" value="Genomic_DNA"/>
</dbReference>
<feature type="domain" description="Galaxin-like repeats" evidence="1">
    <location>
        <begin position="159"/>
        <end position="268"/>
    </location>
</feature>
<protein>
    <submittedName>
        <fullName evidence="2">Abh1 protein</fullName>
    </submittedName>
</protein>
<evidence type="ECO:0000313" key="3">
    <source>
        <dbReference type="Proteomes" id="UP000649617"/>
    </source>
</evidence>
<gene>
    <name evidence="2" type="primary">abh1</name>
    <name evidence="2" type="ORF">SPIL2461_LOCUS203</name>
</gene>
<dbReference type="InterPro" id="IPR055284">
    <property type="entry name" value="Galaxin-like"/>
</dbReference>
<keyword evidence="3" id="KW-1185">Reference proteome</keyword>
<evidence type="ECO:0000259" key="1">
    <source>
        <dbReference type="Pfam" id="PF24748"/>
    </source>
</evidence>
<comment type="caution">
    <text evidence="2">The sequence shown here is derived from an EMBL/GenBank/DDBJ whole genome shotgun (WGS) entry which is preliminary data.</text>
</comment>
<accession>A0A812ILE1</accession>
<dbReference type="OrthoDB" id="409004at2759"/>
<dbReference type="AlphaFoldDB" id="A0A812ILE1"/>
<dbReference type="Pfam" id="PF24748">
    <property type="entry name" value="Galaxin_repeat"/>
    <property type="match status" value="1"/>
</dbReference>
<name>A0A812ILE1_SYMPI</name>
<proteinExistence type="predicted"/>